<dbReference type="Proteomes" id="UP001147760">
    <property type="component" value="Unassembled WGS sequence"/>
</dbReference>
<accession>A0A9W9WWU4</accession>
<name>A0A9W9WWU4_9EURO</name>
<sequence length="395" mass="45693">MPFRKLKKNLKRLFSLKVRRVNPPNGNDNLPQVAETERASKASQVPSLEILPAELRRHILLMVKIDSLKALVQASPVYFHQYRLDRKRILCQSLEATLGNALADVYVVQMFSSSKLAPPHNPEAAADFLHSYHTILGQLLLSPLYKLLSMEDVTSMVKFHCSIVQPSMRCYVTRTSSRLTETKGLQIEETSSRAEDEETLPEEMPSMREIEETLSRTNDTALMRAFYRFQSCCNVYGLEYLDSASLNSRIVTPRRILKYFLVLLCIPIEMSCLSYFTGKSLRQIDHKITQNLRKRSARFDRRHGRFHRNAHNSSDRLLATPIFRGLELLQFVYSKIKDNDQLIMVTEYSMIRCFCGFPGRSCHFSSLLRWESHHRLRKVVSLTESWAGWAIPMLE</sequence>
<evidence type="ECO:0000313" key="1">
    <source>
        <dbReference type="EMBL" id="KAJ5478188.1"/>
    </source>
</evidence>
<dbReference type="OrthoDB" id="4357552at2759"/>
<organism evidence="1 2">
    <name type="scientific">Penicillium desertorum</name>
    <dbReference type="NCBI Taxonomy" id="1303715"/>
    <lineage>
        <taxon>Eukaryota</taxon>
        <taxon>Fungi</taxon>
        <taxon>Dikarya</taxon>
        <taxon>Ascomycota</taxon>
        <taxon>Pezizomycotina</taxon>
        <taxon>Eurotiomycetes</taxon>
        <taxon>Eurotiomycetidae</taxon>
        <taxon>Eurotiales</taxon>
        <taxon>Aspergillaceae</taxon>
        <taxon>Penicillium</taxon>
    </lineage>
</organism>
<gene>
    <name evidence="1" type="ORF">N7530_003697</name>
</gene>
<comment type="caution">
    <text evidence="1">The sequence shown here is derived from an EMBL/GenBank/DDBJ whole genome shotgun (WGS) entry which is preliminary data.</text>
</comment>
<evidence type="ECO:0000313" key="2">
    <source>
        <dbReference type="Proteomes" id="UP001147760"/>
    </source>
</evidence>
<dbReference type="AlphaFoldDB" id="A0A9W9WWU4"/>
<reference evidence="1" key="2">
    <citation type="journal article" date="2023" name="IMA Fungus">
        <title>Comparative genomic study of the Penicillium genus elucidates a diverse pangenome and 15 lateral gene transfer events.</title>
        <authorList>
            <person name="Petersen C."/>
            <person name="Sorensen T."/>
            <person name="Nielsen M.R."/>
            <person name="Sondergaard T.E."/>
            <person name="Sorensen J.L."/>
            <person name="Fitzpatrick D.A."/>
            <person name="Frisvad J.C."/>
            <person name="Nielsen K.L."/>
        </authorList>
    </citation>
    <scope>NUCLEOTIDE SEQUENCE</scope>
    <source>
        <strain evidence="1">IBT 17660</strain>
    </source>
</reference>
<dbReference type="EMBL" id="JAPWDO010000003">
    <property type="protein sequence ID" value="KAJ5478188.1"/>
    <property type="molecule type" value="Genomic_DNA"/>
</dbReference>
<reference evidence="1" key="1">
    <citation type="submission" date="2022-12" db="EMBL/GenBank/DDBJ databases">
        <authorList>
            <person name="Petersen C."/>
        </authorList>
    </citation>
    <scope>NUCLEOTIDE SEQUENCE</scope>
    <source>
        <strain evidence="1">IBT 17660</strain>
    </source>
</reference>
<keyword evidence="2" id="KW-1185">Reference proteome</keyword>
<protein>
    <submittedName>
        <fullName evidence="1">Uncharacterized protein</fullName>
    </submittedName>
</protein>
<proteinExistence type="predicted"/>